<accession>A0ABZ0K0J6</accession>
<dbReference type="GO" id="GO:0016301">
    <property type="term" value="F:kinase activity"/>
    <property type="evidence" value="ECO:0007669"/>
    <property type="project" value="UniProtKB-KW"/>
</dbReference>
<dbReference type="SMART" id="SM00364">
    <property type="entry name" value="LRR_BAC"/>
    <property type="match status" value="4"/>
</dbReference>
<dbReference type="Gene3D" id="3.80.10.10">
    <property type="entry name" value="Ribonuclease Inhibitor"/>
    <property type="match status" value="2"/>
</dbReference>
<dbReference type="Proteomes" id="UP001529491">
    <property type="component" value="Chromosome"/>
</dbReference>
<dbReference type="RefSeq" id="WP_310470346.1">
    <property type="nucleotide sequence ID" value="NZ_CP136522.1"/>
</dbReference>
<keyword evidence="6" id="KW-1185">Reference proteome</keyword>
<evidence type="ECO:0000256" key="1">
    <source>
        <dbReference type="ARBA" id="ARBA00022614"/>
    </source>
</evidence>
<feature type="domain" description="Protein kinase" evidence="4">
    <location>
        <begin position="207"/>
        <end position="470"/>
    </location>
</feature>
<evidence type="ECO:0000256" key="2">
    <source>
        <dbReference type="ARBA" id="ARBA00022737"/>
    </source>
</evidence>
<evidence type="ECO:0000313" key="5">
    <source>
        <dbReference type="EMBL" id="WOT06077.1"/>
    </source>
</evidence>
<evidence type="ECO:0000256" key="3">
    <source>
        <dbReference type="PROSITE-ProRule" id="PRU10141"/>
    </source>
</evidence>
<dbReference type="EMBL" id="CP136522">
    <property type="protein sequence ID" value="WOT06077.1"/>
    <property type="molecule type" value="Genomic_DNA"/>
</dbReference>
<dbReference type="InterPro" id="IPR050216">
    <property type="entry name" value="LRR_domain-containing"/>
</dbReference>
<dbReference type="InterPro" id="IPR001611">
    <property type="entry name" value="Leu-rich_rpt"/>
</dbReference>
<keyword evidence="2" id="KW-0677">Repeat</keyword>
<dbReference type="InterPro" id="IPR000719">
    <property type="entry name" value="Prot_kinase_dom"/>
</dbReference>
<dbReference type="InterPro" id="IPR001245">
    <property type="entry name" value="Ser-Thr/Tyr_kinase_cat_dom"/>
</dbReference>
<dbReference type="PROSITE" id="PS50011">
    <property type="entry name" value="PROTEIN_KINASE_DOM"/>
    <property type="match status" value="1"/>
</dbReference>
<keyword evidence="5" id="KW-0808">Transferase</keyword>
<feature type="binding site" evidence="3">
    <location>
        <position position="243"/>
    </location>
    <ligand>
        <name>ATP</name>
        <dbReference type="ChEBI" id="CHEBI:30616"/>
    </ligand>
</feature>
<keyword evidence="3" id="KW-0067">ATP-binding</keyword>
<proteinExistence type="predicted"/>
<dbReference type="InterPro" id="IPR017441">
    <property type="entry name" value="Protein_kinase_ATP_BS"/>
</dbReference>
<dbReference type="InterPro" id="IPR011009">
    <property type="entry name" value="Kinase-like_dom_sf"/>
</dbReference>
<sequence length="470" mass="51176">MQTLAQLDSGELLGATKLTLAAGLTTFPKAILSLADTLEVLDLSGNQLTELPTDFARLQQLKLLFLTNNQFEHIPAVLAACPQLEMISFKSNKLKAVATGSLPITTRWLILTDNQISSLPENMGQLHRLQKLALAGNQLHSLPQSMAQCRNLELARLSANQFSEFPDWLFTLPKLAWLALAGNPLSEDANSEIKTAQPMQTVALADLELGDVIGQGASGVIYSAKWIKQPDSLFGESLNVAVKLFKGEVTSDGYPRDELACCLQAGLHPNIIKVVAQINQADQLGLVMELIPRTYANLGLPPSLETCTRDTFVQGDVIELQQVLLVLMQMASAMAHLHDNGVSHGDVYAHNTMINFQASMLFGDFGAASNLNRLPTMQKEAMESIEVRALGCLIDDLLVNRLNSTTEQSALVAQLAQLSKDCLQPELSLRPRFNDVSAMLIEINKSLNKTLLKNSASRHLAASTVFEVPS</sequence>
<dbReference type="PANTHER" id="PTHR48051:SF1">
    <property type="entry name" value="RAS SUPPRESSOR PROTEIN 1"/>
    <property type="match status" value="1"/>
</dbReference>
<gene>
    <name evidence="5" type="ORF">RGE70_04495</name>
</gene>
<dbReference type="EC" id="2.7.-.-" evidence="5"/>
<name>A0ABZ0K0J6_9GAMM</name>
<dbReference type="PROSITE" id="PS51450">
    <property type="entry name" value="LRR"/>
    <property type="match status" value="1"/>
</dbReference>
<reference evidence="5 6" key="1">
    <citation type="submission" date="2023-10" db="EMBL/GenBank/DDBJ databases">
        <title>Complete genome sequence of Shewanella sp. DAU334.</title>
        <authorList>
            <person name="Lee Y.-S."/>
            <person name="Jeong H.-R."/>
            <person name="Hwang E.-J."/>
            <person name="Choi Y.-L."/>
            <person name="Kim G.-D."/>
        </authorList>
    </citation>
    <scope>NUCLEOTIDE SEQUENCE [LARGE SCALE GENOMIC DNA]</scope>
    <source>
        <strain evidence="5 6">DAU334</strain>
    </source>
</reference>
<dbReference type="InterPro" id="IPR032675">
    <property type="entry name" value="LRR_dom_sf"/>
</dbReference>
<evidence type="ECO:0000259" key="4">
    <source>
        <dbReference type="PROSITE" id="PS50011"/>
    </source>
</evidence>
<dbReference type="Pfam" id="PF13855">
    <property type="entry name" value="LRR_8"/>
    <property type="match status" value="2"/>
</dbReference>
<dbReference type="PROSITE" id="PS00107">
    <property type="entry name" value="PROTEIN_KINASE_ATP"/>
    <property type="match status" value="1"/>
</dbReference>
<dbReference type="Gene3D" id="3.30.200.20">
    <property type="entry name" value="Phosphorylase Kinase, domain 1"/>
    <property type="match status" value="1"/>
</dbReference>
<keyword evidence="5" id="KW-0418">Kinase</keyword>
<dbReference type="Pfam" id="PF07714">
    <property type="entry name" value="PK_Tyr_Ser-Thr"/>
    <property type="match status" value="1"/>
</dbReference>
<protein>
    <submittedName>
        <fullName evidence="5">Leucine-rich repeat-containing protein kinase family protein</fullName>
        <ecNumber evidence="5">2.7.-.-</ecNumber>
    </submittedName>
</protein>
<dbReference type="SUPFAM" id="SSF56112">
    <property type="entry name" value="Protein kinase-like (PK-like)"/>
    <property type="match status" value="1"/>
</dbReference>
<dbReference type="InterPro" id="IPR003591">
    <property type="entry name" value="Leu-rich_rpt_typical-subtyp"/>
</dbReference>
<dbReference type="Gene3D" id="1.10.510.10">
    <property type="entry name" value="Transferase(Phosphotransferase) domain 1"/>
    <property type="match status" value="1"/>
</dbReference>
<keyword evidence="3" id="KW-0547">Nucleotide-binding</keyword>
<dbReference type="SUPFAM" id="SSF52058">
    <property type="entry name" value="L domain-like"/>
    <property type="match status" value="1"/>
</dbReference>
<organism evidence="5 6">
    <name type="scientific">Shewanella youngdeokensis</name>
    <dbReference type="NCBI Taxonomy" id="2999068"/>
    <lineage>
        <taxon>Bacteria</taxon>
        <taxon>Pseudomonadati</taxon>
        <taxon>Pseudomonadota</taxon>
        <taxon>Gammaproteobacteria</taxon>
        <taxon>Alteromonadales</taxon>
        <taxon>Shewanellaceae</taxon>
        <taxon>Shewanella</taxon>
    </lineage>
</organism>
<dbReference type="PANTHER" id="PTHR48051">
    <property type="match status" value="1"/>
</dbReference>
<dbReference type="SMART" id="SM00369">
    <property type="entry name" value="LRR_TYP"/>
    <property type="match status" value="3"/>
</dbReference>
<evidence type="ECO:0000313" key="6">
    <source>
        <dbReference type="Proteomes" id="UP001529491"/>
    </source>
</evidence>
<keyword evidence="1" id="KW-0433">Leucine-rich repeat</keyword>